<organism evidence="1 2">
    <name type="scientific">Geodia barretti</name>
    <name type="common">Barrett's horny sponge</name>
    <dbReference type="NCBI Taxonomy" id="519541"/>
    <lineage>
        <taxon>Eukaryota</taxon>
        <taxon>Metazoa</taxon>
        <taxon>Porifera</taxon>
        <taxon>Demospongiae</taxon>
        <taxon>Heteroscleromorpha</taxon>
        <taxon>Tetractinellida</taxon>
        <taxon>Astrophorina</taxon>
        <taxon>Geodiidae</taxon>
        <taxon>Geodia</taxon>
    </lineage>
</organism>
<dbReference type="EMBL" id="CASHTH010002581">
    <property type="protein sequence ID" value="CAI8031994.1"/>
    <property type="molecule type" value="Genomic_DNA"/>
</dbReference>
<dbReference type="Proteomes" id="UP001174909">
    <property type="component" value="Unassembled WGS sequence"/>
</dbReference>
<protein>
    <submittedName>
        <fullName evidence="1">Uncharacterized protein</fullName>
    </submittedName>
</protein>
<comment type="caution">
    <text evidence="1">The sequence shown here is derived from an EMBL/GenBank/DDBJ whole genome shotgun (WGS) entry which is preliminary data.</text>
</comment>
<evidence type="ECO:0000313" key="2">
    <source>
        <dbReference type="Proteomes" id="UP001174909"/>
    </source>
</evidence>
<dbReference type="AlphaFoldDB" id="A0AA35SLX4"/>
<evidence type="ECO:0000313" key="1">
    <source>
        <dbReference type="EMBL" id="CAI8031994.1"/>
    </source>
</evidence>
<gene>
    <name evidence="1" type="ORF">GBAR_LOCUS18117</name>
</gene>
<reference evidence="1" key="1">
    <citation type="submission" date="2023-03" db="EMBL/GenBank/DDBJ databases">
        <authorList>
            <person name="Steffen K."/>
            <person name="Cardenas P."/>
        </authorList>
    </citation>
    <scope>NUCLEOTIDE SEQUENCE</scope>
</reference>
<sequence>MRSPIRCSAAIPLPSARWIPGSTMPRCRPSRTRTTCRRPRSWCPPTAPTPCAGSRRWPRSICAAMRPSPAPTSCFIICGRMPIRSLSIPGAGGSMWPATRTA</sequence>
<proteinExistence type="predicted"/>
<name>A0AA35SLX4_GEOBA</name>
<accession>A0AA35SLX4</accession>
<keyword evidence="2" id="KW-1185">Reference proteome</keyword>